<dbReference type="InterPro" id="IPR050383">
    <property type="entry name" value="GlyoxalaseI/FosfomycinResist"/>
</dbReference>
<dbReference type="AlphaFoldDB" id="A0AA96YBJ1"/>
<dbReference type="CDD" id="cd07245">
    <property type="entry name" value="VOC_like"/>
    <property type="match status" value="1"/>
</dbReference>
<organism evidence="2">
    <name type="scientific">Thermoleptolyngbya oregonensis NK1-22</name>
    <dbReference type="NCBI Taxonomy" id="2547457"/>
    <lineage>
        <taxon>Bacteria</taxon>
        <taxon>Bacillati</taxon>
        <taxon>Cyanobacteriota</taxon>
        <taxon>Cyanophyceae</taxon>
        <taxon>Oculatellales</taxon>
        <taxon>Oculatellaceae</taxon>
        <taxon>Thermoleptolyngbya</taxon>
    </lineage>
</organism>
<protein>
    <submittedName>
        <fullName evidence="2">Glyoxalase</fullName>
    </submittedName>
</protein>
<reference evidence="2" key="1">
    <citation type="submission" date="2020-05" db="EMBL/GenBank/DDBJ databases">
        <authorList>
            <person name="Zhu T."/>
            <person name="Keshari N."/>
            <person name="Lu X."/>
        </authorList>
    </citation>
    <scope>NUCLEOTIDE SEQUENCE</scope>
    <source>
        <strain evidence="2">NK1-22</strain>
    </source>
</reference>
<gene>
    <name evidence="2" type="ORF">HNI00_11030</name>
</gene>
<evidence type="ECO:0000259" key="1">
    <source>
        <dbReference type="PROSITE" id="PS51819"/>
    </source>
</evidence>
<accession>A0AA96YBJ1</accession>
<dbReference type="Pfam" id="PF00903">
    <property type="entry name" value="Glyoxalase"/>
    <property type="match status" value="1"/>
</dbReference>
<dbReference type="RefSeq" id="WP_316793267.1">
    <property type="nucleotide sequence ID" value="NZ_CP053540.1"/>
</dbReference>
<evidence type="ECO:0000313" key="2">
    <source>
        <dbReference type="EMBL" id="WOB43625.1"/>
    </source>
</evidence>
<sequence length="119" mass="13270">MLTRFLHAALLVSDLDKAEQFYGTVLGLTKIDRPLKYPGAWYQLGEVQIHLMADPRTQVSLTEAEKWGRNPHLAIATPDLDAMKTRLVEHGYPVQMSASGRPALFTRDPDGNVLEIGQV</sequence>
<dbReference type="InterPro" id="IPR037523">
    <property type="entry name" value="VOC_core"/>
</dbReference>
<name>A0AA96YBJ1_9CYAN</name>
<dbReference type="PANTHER" id="PTHR21366:SF22">
    <property type="entry name" value="VOC DOMAIN-CONTAINING PROTEIN"/>
    <property type="match status" value="1"/>
</dbReference>
<feature type="domain" description="VOC" evidence="1">
    <location>
        <begin position="4"/>
        <end position="119"/>
    </location>
</feature>
<dbReference type="KEGG" id="tog:HNI00_11030"/>
<dbReference type="InterPro" id="IPR004360">
    <property type="entry name" value="Glyas_Fos-R_dOase_dom"/>
</dbReference>
<dbReference type="SUPFAM" id="SSF54593">
    <property type="entry name" value="Glyoxalase/Bleomycin resistance protein/Dihydroxybiphenyl dioxygenase"/>
    <property type="match status" value="1"/>
</dbReference>
<dbReference type="InterPro" id="IPR029068">
    <property type="entry name" value="Glyas_Bleomycin-R_OHBP_Dase"/>
</dbReference>
<dbReference type="EMBL" id="CP053540">
    <property type="protein sequence ID" value="WOB43625.1"/>
    <property type="molecule type" value="Genomic_DNA"/>
</dbReference>
<proteinExistence type="predicted"/>
<dbReference type="Gene3D" id="3.10.180.10">
    <property type="entry name" value="2,3-Dihydroxybiphenyl 1,2-Dioxygenase, domain 1"/>
    <property type="match status" value="1"/>
</dbReference>
<dbReference type="PANTHER" id="PTHR21366">
    <property type="entry name" value="GLYOXALASE FAMILY PROTEIN"/>
    <property type="match status" value="1"/>
</dbReference>
<dbReference type="PROSITE" id="PS51819">
    <property type="entry name" value="VOC"/>
    <property type="match status" value="1"/>
</dbReference>